<evidence type="ECO:0000256" key="5">
    <source>
        <dbReference type="ARBA" id="ARBA00022989"/>
    </source>
</evidence>
<feature type="transmembrane region" description="Helical" evidence="7">
    <location>
        <begin position="133"/>
        <end position="151"/>
    </location>
</feature>
<keyword evidence="5 7" id="KW-1133">Transmembrane helix</keyword>
<dbReference type="PANTHER" id="PTHR10981">
    <property type="entry name" value="BATTENIN"/>
    <property type="match status" value="1"/>
</dbReference>
<dbReference type="InterPro" id="IPR036259">
    <property type="entry name" value="MFS_trans_sf"/>
</dbReference>
<gene>
    <name evidence="8" type="ORF">HINF_LOCUS14025</name>
    <name evidence="9" type="ORF">HINF_LOCUS26884</name>
</gene>
<evidence type="ECO:0000313" key="9">
    <source>
        <dbReference type="EMBL" id="CAL6019297.1"/>
    </source>
</evidence>
<dbReference type="EMBL" id="CAXDID020000082">
    <property type="protein sequence ID" value="CAL6019297.1"/>
    <property type="molecule type" value="Genomic_DNA"/>
</dbReference>
<reference evidence="9 10" key="2">
    <citation type="submission" date="2024-07" db="EMBL/GenBank/DDBJ databases">
        <authorList>
            <person name="Akdeniz Z."/>
        </authorList>
    </citation>
    <scope>NUCLEOTIDE SEQUENCE [LARGE SCALE GENOMIC DNA]</scope>
</reference>
<protein>
    <submittedName>
        <fullName evidence="8">CLN3 protein</fullName>
    </submittedName>
    <submittedName>
        <fullName evidence="9">CLN3_protein</fullName>
    </submittedName>
</protein>
<keyword evidence="4 7" id="KW-0812">Transmembrane</keyword>
<dbReference type="GO" id="GO:0005773">
    <property type="term" value="C:vacuole"/>
    <property type="evidence" value="ECO:0007669"/>
    <property type="project" value="UniProtKB-ARBA"/>
</dbReference>
<feature type="transmembrane region" description="Helical" evidence="7">
    <location>
        <begin position="100"/>
        <end position="121"/>
    </location>
</feature>
<name>A0AA86TS61_9EUKA</name>
<keyword evidence="10" id="KW-1185">Reference proteome</keyword>
<dbReference type="Gene3D" id="1.20.1250.20">
    <property type="entry name" value="MFS general substrate transporter like domains"/>
    <property type="match status" value="1"/>
</dbReference>
<evidence type="ECO:0000256" key="7">
    <source>
        <dbReference type="RuleBase" id="RU361113"/>
    </source>
</evidence>
<dbReference type="Pfam" id="PF02487">
    <property type="entry name" value="CLN3"/>
    <property type="match status" value="1"/>
</dbReference>
<dbReference type="GO" id="GO:0051453">
    <property type="term" value="P:regulation of intracellular pH"/>
    <property type="evidence" value="ECO:0007669"/>
    <property type="project" value="TreeGrafter"/>
</dbReference>
<accession>A0AA86TS61</accession>
<dbReference type="AlphaFoldDB" id="A0AA86TS61"/>
<feature type="transmembrane region" description="Helical" evidence="7">
    <location>
        <begin position="316"/>
        <end position="337"/>
    </location>
</feature>
<reference evidence="8" key="1">
    <citation type="submission" date="2023-06" db="EMBL/GenBank/DDBJ databases">
        <authorList>
            <person name="Kurt Z."/>
        </authorList>
    </citation>
    <scope>NUCLEOTIDE SEQUENCE</scope>
</reference>
<proteinExistence type="inferred from homology"/>
<evidence type="ECO:0000313" key="8">
    <source>
        <dbReference type="EMBL" id="CAI9926380.1"/>
    </source>
</evidence>
<dbReference type="EMBL" id="CATOUU010000367">
    <property type="protein sequence ID" value="CAI9926380.1"/>
    <property type="molecule type" value="Genomic_DNA"/>
</dbReference>
<evidence type="ECO:0000256" key="1">
    <source>
        <dbReference type="ARBA" id="ARBA00004127"/>
    </source>
</evidence>
<evidence type="ECO:0000256" key="6">
    <source>
        <dbReference type="ARBA" id="ARBA00023136"/>
    </source>
</evidence>
<feature type="transmembrane region" description="Helical" evidence="7">
    <location>
        <begin position="277"/>
        <end position="304"/>
    </location>
</feature>
<comment type="subcellular location">
    <subcellularLocation>
        <location evidence="1">Endomembrane system</location>
        <topology evidence="1">Multi-pass membrane protein</topology>
    </subcellularLocation>
</comment>
<keyword evidence="3" id="KW-0813">Transport</keyword>
<feature type="transmembrane region" description="Helical" evidence="7">
    <location>
        <begin position="251"/>
        <end position="271"/>
    </location>
</feature>
<evidence type="ECO:0000256" key="2">
    <source>
        <dbReference type="ARBA" id="ARBA00007467"/>
    </source>
</evidence>
<dbReference type="PRINTS" id="PR01315">
    <property type="entry name" value="BATTENIN"/>
</dbReference>
<feature type="transmembrane region" description="Helical" evidence="7">
    <location>
        <begin position="18"/>
        <end position="37"/>
    </location>
</feature>
<evidence type="ECO:0000256" key="4">
    <source>
        <dbReference type="ARBA" id="ARBA00022692"/>
    </source>
</evidence>
<dbReference type="Proteomes" id="UP001642409">
    <property type="component" value="Unassembled WGS sequence"/>
</dbReference>
<comment type="caution">
    <text evidence="8">The sequence shown here is derived from an EMBL/GenBank/DDBJ whole genome shotgun (WGS) entry which is preliminary data.</text>
</comment>
<dbReference type="InterPro" id="IPR003492">
    <property type="entry name" value="Battenin_disease_Cln3"/>
</dbReference>
<dbReference type="GO" id="GO:0016020">
    <property type="term" value="C:membrane"/>
    <property type="evidence" value="ECO:0007669"/>
    <property type="project" value="UniProtKB-UniRule"/>
</dbReference>
<feature type="transmembrane region" description="Helical" evidence="7">
    <location>
        <begin position="69"/>
        <end position="93"/>
    </location>
</feature>
<dbReference type="GO" id="GO:0012505">
    <property type="term" value="C:endomembrane system"/>
    <property type="evidence" value="ECO:0007669"/>
    <property type="project" value="UniProtKB-SubCell"/>
</dbReference>
<dbReference type="SUPFAM" id="SSF103473">
    <property type="entry name" value="MFS general substrate transporter"/>
    <property type="match status" value="1"/>
</dbReference>
<evidence type="ECO:0000313" key="10">
    <source>
        <dbReference type="Proteomes" id="UP001642409"/>
    </source>
</evidence>
<evidence type="ECO:0000256" key="3">
    <source>
        <dbReference type="ARBA" id="ARBA00022448"/>
    </source>
</evidence>
<feature type="transmembrane region" description="Helical" evidence="7">
    <location>
        <begin position="222"/>
        <end position="239"/>
    </location>
</feature>
<feature type="transmembrane region" description="Helical" evidence="7">
    <location>
        <begin position="183"/>
        <end position="202"/>
    </location>
</feature>
<keyword evidence="6 7" id="KW-0472">Membrane</keyword>
<organism evidence="8">
    <name type="scientific">Hexamita inflata</name>
    <dbReference type="NCBI Taxonomy" id="28002"/>
    <lineage>
        <taxon>Eukaryota</taxon>
        <taxon>Metamonada</taxon>
        <taxon>Diplomonadida</taxon>
        <taxon>Hexamitidae</taxon>
        <taxon>Hexamitinae</taxon>
        <taxon>Hexamita</taxon>
    </lineage>
</organism>
<comment type="similarity">
    <text evidence="2 7">Belongs to the battenin family.</text>
</comment>
<feature type="transmembrane region" description="Helical" evidence="7">
    <location>
        <begin position="44"/>
        <end position="63"/>
    </location>
</feature>
<dbReference type="PANTHER" id="PTHR10981:SF0">
    <property type="entry name" value="BATTENIN"/>
    <property type="match status" value="1"/>
</dbReference>
<sequence>MMLSAAKDMMGDRAPTSTVLLCDILPSFIVKLGFPFIVDKIPQLINILMIAILGIMGFTFAAFTRNNIVLGLAGVVINSASGGIGEVAFLAYTSKFSTQIVSAWSIGTGLAGITASGLYAILADVAGVKYETIIYIFCWLPVLMIVAHFFTDPAKSPGQNKFDEEETLVQSVTQEKKNTKQKLNSLGEVWIYMFAQFLVYISEYTINHSVNPVIEFKSNPDQYYTFANFAYQIGMFLMRCSLPVFKLPRQLVIAPAIMQFLLLVMFSFEAIYQFINIFWLMIFICFIEGLIGGLTNVSALYWISKMSDQSNREFRMGISTLFGTSGVLISSVAGMWYEQLLKSLRRV</sequence>